<accession>A0A146KB84</accession>
<dbReference type="InterPro" id="IPR026906">
    <property type="entry name" value="LRR_5"/>
</dbReference>
<dbReference type="PANTHER" id="PTHR45661">
    <property type="entry name" value="SURFACE ANTIGEN"/>
    <property type="match status" value="1"/>
</dbReference>
<evidence type="ECO:0000313" key="1">
    <source>
        <dbReference type="EMBL" id="JAP92975.1"/>
    </source>
</evidence>
<dbReference type="AlphaFoldDB" id="A0A146KB84"/>
<sequence>LKSEKNKNLIVIPNATEIEEGCFEKYKYKLTVEAPNVKTIGKNCFKGSKLKSLIAGQLEQIGEKCFEQCKNIVIDAPVLSQIGAKAFKGVGNLKLTSEKYNCHLGILNIKCNTICQEFSGCHGFSHVVTDAETIGEEAFSGCSNMIEFKAENAKVTKKLAFLKCVKLERLQIPEDCEVKGLQFCDKLTNFKNQQFEISDHQLILSKPLQKAQFVRFNMLVSASLTNAKIVEEQAFLECKNLKFVEIPEAEEIGIQAFRDCRNLERVVGQKIKILHDQAFQHCEKLTTISLDLVESIGKEALSWCALTELRLEHLTQLHQGAFKSSKLRKIRIPLIKIIKTDMFVDCQDLTEVDMSGLTDLGDRVFASCSSLQINIDLLSSIGSSSLFSTQIQRIESKIQTIPYAAFYDCKVLKVAILPNCTTIDRGAFSNCENLQIVLAEQAILDSYVFKNCINLLTVKTKGVNLKHRNLYIFGDKYSNGNFQNCDVRKIRFFNDQYCELWFFDKMEKVTKLIGTFSICDNVFQYIKIKHANFVFYHDIAEMGIIQHLQSCVVKFEQAFEDQKLTVNATVKICCEQQIETNLIQTGDKLGYFQRYMDKLPDVYVKQRREQMRRIREKMGQISWNMGQVNAMK</sequence>
<protein>
    <submittedName>
        <fullName evidence="1">Leucine rich repeats-containing protein</fullName>
    </submittedName>
</protein>
<gene>
    <name evidence="1" type="ORF">TPC1_14908</name>
</gene>
<name>A0A146KB84_9EUKA</name>
<dbReference type="EMBL" id="GDID01003631">
    <property type="protein sequence ID" value="JAP92975.1"/>
    <property type="molecule type" value="Transcribed_RNA"/>
</dbReference>
<dbReference type="Gene3D" id="3.80.10.10">
    <property type="entry name" value="Ribonuclease Inhibitor"/>
    <property type="match status" value="4"/>
</dbReference>
<dbReference type="Pfam" id="PF13306">
    <property type="entry name" value="LRR_5"/>
    <property type="match status" value="3"/>
</dbReference>
<reference evidence="1" key="1">
    <citation type="submission" date="2015-07" db="EMBL/GenBank/DDBJ databases">
        <title>Adaptation to a free-living lifestyle via gene acquisitions in the diplomonad Trepomonas sp. PC1.</title>
        <authorList>
            <person name="Xu F."/>
            <person name="Jerlstrom-Hultqvist J."/>
            <person name="Kolisko M."/>
            <person name="Simpson A.G.B."/>
            <person name="Roger A.J."/>
            <person name="Svard S.G."/>
            <person name="Andersson J.O."/>
        </authorList>
    </citation>
    <scope>NUCLEOTIDE SEQUENCE</scope>
    <source>
        <strain evidence="1">PC1</strain>
    </source>
</reference>
<organism evidence="1">
    <name type="scientific">Trepomonas sp. PC1</name>
    <dbReference type="NCBI Taxonomy" id="1076344"/>
    <lineage>
        <taxon>Eukaryota</taxon>
        <taxon>Metamonada</taxon>
        <taxon>Diplomonadida</taxon>
        <taxon>Hexamitidae</taxon>
        <taxon>Hexamitinae</taxon>
        <taxon>Trepomonas</taxon>
    </lineage>
</organism>
<dbReference type="PANTHER" id="PTHR45661:SF3">
    <property type="entry name" value="IG-LIKE DOMAIN-CONTAINING PROTEIN"/>
    <property type="match status" value="1"/>
</dbReference>
<dbReference type="InterPro" id="IPR053139">
    <property type="entry name" value="Surface_bspA-like"/>
</dbReference>
<feature type="non-terminal residue" evidence="1">
    <location>
        <position position="1"/>
    </location>
</feature>
<dbReference type="InterPro" id="IPR032675">
    <property type="entry name" value="LRR_dom_sf"/>
</dbReference>
<dbReference type="SUPFAM" id="SSF52058">
    <property type="entry name" value="L domain-like"/>
    <property type="match status" value="2"/>
</dbReference>
<proteinExistence type="predicted"/>